<evidence type="ECO:0000259" key="1">
    <source>
        <dbReference type="Pfam" id="PF00534"/>
    </source>
</evidence>
<dbReference type="Pfam" id="PF00534">
    <property type="entry name" value="Glycos_transf_1"/>
    <property type="match status" value="1"/>
</dbReference>
<accession>A0A7W5FKV2</accession>
<dbReference type="Gene3D" id="3.40.50.2000">
    <property type="entry name" value="Glycogen Phosphorylase B"/>
    <property type="match status" value="2"/>
</dbReference>
<organism evidence="3 4">
    <name type="scientific">Paenibacillus phyllosphaerae</name>
    <dbReference type="NCBI Taxonomy" id="274593"/>
    <lineage>
        <taxon>Bacteria</taxon>
        <taxon>Bacillati</taxon>
        <taxon>Bacillota</taxon>
        <taxon>Bacilli</taxon>
        <taxon>Bacillales</taxon>
        <taxon>Paenibacillaceae</taxon>
        <taxon>Paenibacillus</taxon>
    </lineage>
</organism>
<gene>
    <name evidence="3" type="ORF">FHS18_000593</name>
</gene>
<feature type="domain" description="Glycosyl transferase family 1" evidence="1">
    <location>
        <begin position="185"/>
        <end position="356"/>
    </location>
</feature>
<dbReference type="InterPro" id="IPR028098">
    <property type="entry name" value="Glyco_trans_4-like_N"/>
</dbReference>
<dbReference type="Proteomes" id="UP000570361">
    <property type="component" value="Unassembled WGS sequence"/>
</dbReference>
<comment type="caution">
    <text evidence="3">The sequence shown here is derived from an EMBL/GenBank/DDBJ whole genome shotgun (WGS) entry which is preliminary data.</text>
</comment>
<sequence>MRIAFYNHTSAVSGAEISMLLTAKHFSKAEPIIFAPEGEVLERAQSIGIRVMPTPSYRARLRKNPFLLIKDMIGMLAAGWKLASILKKEPIDLIHANSIRAGIMAGLFKWYHKTPIIWHMRDIPPKGLVGRAVKLLGRITAEGFIGISKSVLENFSDSSLKARSYLVHNGVELTYIGDQEKQDYRKKIREELRTPQNAKVATIIGQIAPWKRQEDAIRATAKLIQDGTEVFLWIVGIAKFRKENELYFETLKSLVYELGIEDRVIFAGFREDVLEICCASDILLLCSDNEPFGRVVIEAMSQGTPVIGTEAGGVPEIIRNGINGMMYPVSEYIKLSHLMSQLFNDPQLMKRLSDNGLLNAEQNFSIKQTAEKVENIYQNVLQGDASRSIDPAHSREVAK</sequence>
<evidence type="ECO:0000313" key="4">
    <source>
        <dbReference type="Proteomes" id="UP000570361"/>
    </source>
</evidence>
<dbReference type="Pfam" id="PF13439">
    <property type="entry name" value="Glyco_transf_4"/>
    <property type="match status" value="1"/>
</dbReference>
<keyword evidence="4" id="KW-1185">Reference proteome</keyword>
<keyword evidence="3" id="KW-0808">Transferase</keyword>
<feature type="domain" description="Glycosyltransferase subfamily 4-like N-terminal" evidence="2">
    <location>
        <begin position="12"/>
        <end position="173"/>
    </location>
</feature>
<name>A0A7W5FKV2_9BACL</name>
<reference evidence="3 4" key="1">
    <citation type="submission" date="2020-08" db="EMBL/GenBank/DDBJ databases">
        <title>Genomic Encyclopedia of Type Strains, Phase III (KMG-III): the genomes of soil and plant-associated and newly described type strains.</title>
        <authorList>
            <person name="Whitman W."/>
        </authorList>
    </citation>
    <scope>NUCLEOTIDE SEQUENCE [LARGE SCALE GENOMIC DNA]</scope>
    <source>
        <strain evidence="3 4">CECT 5862</strain>
    </source>
</reference>
<evidence type="ECO:0000313" key="3">
    <source>
        <dbReference type="EMBL" id="MBB3108565.1"/>
    </source>
</evidence>
<dbReference type="EMBL" id="JACHXK010000001">
    <property type="protein sequence ID" value="MBB3108565.1"/>
    <property type="molecule type" value="Genomic_DNA"/>
</dbReference>
<dbReference type="PANTHER" id="PTHR12526">
    <property type="entry name" value="GLYCOSYLTRANSFERASE"/>
    <property type="match status" value="1"/>
</dbReference>
<protein>
    <submittedName>
        <fullName evidence="3">Glycosyltransferase involved in cell wall biosynthesis</fullName>
    </submittedName>
</protein>
<evidence type="ECO:0000259" key="2">
    <source>
        <dbReference type="Pfam" id="PF13439"/>
    </source>
</evidence>
<proteinExistence type="predicted"/>
<dbReference type="GO" id="GO:0016757">
    <property type="term" value="F:glycosyltransferase activity"/>
    <property type="evidence" value="ECO:0007669"/>
    <property type="project" value="InterPro"/>
</dbReference>
<dbReference type="PANTHER" id="PTHR12526:SF627">
    <property type="entry name" value="D-RHAMNOSYLTRANSFERASE WBPZ"/>
    <property type="match status" value="1"/>
</dbReference>
<dbReference type="CDD" id="cd03801">
    <property type="entry name" value="GT4_PimA-like"/>
    <property type="match status" value="1"/>
</dbReference>
<dbReference type="InterPro" id="IPR001296">
    <property type="entry name" value="Glyco_trans_1"/>
</dbReference>
<dbReference type="AlphaFoldDB" id="A0A7W5FKV2"/>
<dbReference type="SUPFAM" id="SSF53756">
    <property type="entry name" value="UDP-Glycosyltransferase/glycogen phosphorylase"/>
    <property type="match status" value="1"/>
</dbReference>
<dbReference type="RefSeq" id="WP_183596763.1">
    <property type="nucleotide sequence ID" value="NZ_JACHXK010000001.1"/>
</dbReference>